<organism evidence="7 8">
    <name type="scientific">Leucobacter muris</name>
    <dbReference type="NCBI Taxonomy" id="1935379"/>
    <lineage>
        <taxon>Bacteria</taxon>
        <taxon>Bacillati</taxon>
        <taxon>Actinomycetota</taxon>
        <taxon>Actinomycetes</taxon>
        <taxon>Micrococcales</taxon>
        <taxon>Microbacteriaceae</taxon>
        <taxon>Leucobacter</taxon>
    </lineage>
</organism>
<sequence>MNDGPIDIANPHDYDHTHSSSAGSGWLRASVFGAMDGLVSNIGLISGIAAAGASPGIIAITGVSGLISGAISMALGEYTSVRTQNEQLAVEVQTERDALDRNPVGEQAELTVMFEHLGMSPQTASDAATQVHANSEQALKVHLAHELGLSPDDRPSPLVAAGSSFAAFSVGAIIPVLPFLLGFGTLWWGLVFGGAGLLAAGFTAARFTDRNPFSGALRQLVFGGIAVAATYLVGTLLGVSSLG</sequence>
<feature type="transmembrane region" description="Helical" evidence="6">
    <location>
        <begin position="158"/>
        <end position="180"/>
    </location>
</feature>
<name>A0ABX5QD64_9MICO</name>
<dbReference type="RefSeq" id="WP_128386257.1">
    <property type="nucleotide sequence ID" value="NZ_CP035037.1"/>
</dbReference>
<evidence type="ECO:0000256" key="2">
    <source>
        <dbReference type="ARBA" id="ARBA00022692"/>
    </source>
</evidence>
<keyword evidence="2 6" id="KW-0812">Transmembrane</keyword>
<feature type="transmembrane region" description="Helical" evidence="6">
    <location>
        <begin position="220"/>
        <end position="242"/>
    </location>
</feature>
<comment type="subcellular location">
    <subcellularLocation>
        <location evidence="1">Endomembrane system</location>
        <topology evidence="1">Multi-pass membrane protein</topology>
    </subcellularLocation>
</comment>
<accession>A0ABX5QD64</accession>
<dbReference type="InterPro" id="IPR008217">
    <property type="entry name" value="Ccc1_fam"/>
</dbReference>
<protein>
    <recommendedName>
        <fullName evidence="9">VIT family protein</fullName>
    </recommendedName>
</protein>
<keyword evidence="8" id="KW-1185">Reference proteome</keyword>
<keyword evidence="3 6" id="KW-1133">Transmembrane helix</keyword>
<feature type="transmembrane region" description="Helical" evidence="6">
    <location>
        <begin position="186"/>
        <end position="208"/>
    </location>
</feature>
<dbReference type="Pfam" id="PF01988">
    <property type="entry name" value="VIT1"/>
    <property type="match status" value="1"/>
</dbReference>
<gene>
    <name evidence="7" type="ORF">Leucomu_02710</name>
</gene>
<feature type="region of interest" description="Disordered" evidence="5">
    <location>
        <begin position="1"/>
        <end position="20"/>
    </location>
</feature>
<evidence type="ECO:0000256" key="1">
    <source>
        <dbReference type="ARBA" id="ARBA00004127"/>
    </source>
</evidence>
<dbReference type="Proteomes" id="UP000285768">
    <property type="component" value="Chromosome"/>
</dbReference>
<dbReference type="PANTHER" id="PTHR31851">
    <property type="entry name" value="FE(2+)/MN(2+) TRANSPORTER PCL1"/>
    <property type="match status" value="1"/>
</dbReference>
<evidence type="ECO:0000256" key="6">
    <source>
        <dbReference type="SAM" id="Phobius"/>
    </source>
</evidence>
<evidence type="ECO:0000256" key="4">
    <source>
        <dbReference type="ARBA" id="ARBA00023136"/>
    </source>
</evidence>
<dbReference type="EMBL" id="CP035037">
    <property type="protein sequence ID" value="QAB16976.1"/>
    <property type="molecule type" value="Genomic_DNA"/>
</dbReference>
<evidence type="ECO:0000313" key="8">
    <source>
        <dbReference type="Proteomes" id="UP000285768"/>
    </source>
</evidence>
<reference evidence="7 8" key="1">
    <citation type="submission" date="2019-01" db="EMBL/GenBank/DDBJ databases">
        <title>Leucobacter muris sp. nov. isolated from the nose of a laboratory mouse.</title>
        <authorList>
            <person name="Benga L."/>
            <person name="Sproeer C."/>
            <person name="Schumann P."/>
            <person name="Verbarg S."/>
            <person name="Bunk B."/>
            <person name="Engelhardt E."/>
            <person name="Benten P.M."/>
            <person name="Sager M."/>
        </authorList>
    </citation>
    <scope>NUCLEOTIDE SEQUENCE [LARGE SCALE GENOMIC DNA]</scope>
    <source>
        <strain evidence="7 8">DSM 101948</strain>
    </source>
</reference>
<evidence type="ECO:0000256" key="5">
    <source>
        <dbReference type="SAM" id="MobiDB-lite"/>
    </source>
</evidence>
<keyword evidence="4 6" id="KW-0472">Membrane</keyword>
<proteinExistence type="predicted"/>
<evidence type="ECO:0000256" key="3">
    <source>
        <dbReference type="ARBA" id="ARBA00022989"/>
    </source>
</evidence>
<evidence type="ECO:0000313" key="7">
    <source>
        <dbReference type="EMBL" id="QAB16976.1"/>
    </source>
</evidence>
<evidence type="ECO:0008006" key="9">
    <source>
        <dbReference type="Google" id="ProtNLM"/>
    </source>
</evidence>